<reference evidence="2" key="1">
    <citation type="submission" date="2021-01" db="EMBL/GenBank/DDBJ databases">
        <authorList>
            <person name="Corre E."/>
            <person name="Pelletier E."/>
            <person name="Niang G."/>
            <person name="Scheremetjew M."/>
            <person name="Finn R."/>
            <person name="Kale V."/>
            <person name="Holt S."/>
            <person name="Cochrane G."/>
            <person name="Meng A."/>
            <person name="Brown T."/>
            <person name="Cohen L."/>
        </authorList>
    </citation>
    <scope>NUCLEOTIDE SEQUENCE</scope>
</reference>
<dbReference type="EMBL" id="HBFY01005620">
    <property type="protein sequence ID" value="CAD8964253.1"/>
    <property type="molecule type" value="Transcribed_RNA"/>
</dbReference>
<name>A0A7S1E2C9_9STRA</name>
<gene>
    <name evidence="2" type="ORF">TNIT0693_LOCUS2100</name>
</gene>
<evidence type="ECO:0000313" key="2">
    <source>
        <dbReference type="EMBL" id="CAD8964253.1"/>
    </source>
</evidence>
<organism evidence="2">
    <name type="scientific">Thalassionema nitzschioides</name>
    <dbReference type="NCBI Taxonomy" id="33649"/>
    <lineage>
        <taxon>Eukaryota</taxon>
        <taxon>Sar</taxon>
        <taxon>Stramenopiles</taxon>
        <taxon>Ochrophyta</taxon>
        <taxon>Bacillariophyta</taxon>
        <taxon>Fragilariophyceae</taxon>
        <taxon>Fragilariophycidae</taxon>
        <taxon>Thalassionemales</taxon>
        <taxon>Thalassionemataceae</taxon>
        <taxon>Thalassionema</taxon>
    </lineage>
</organism>
<sequence length="99" mass="10730">MVFGVGKAITSRLLRKMPFVQITWLPKACRTAAVRKEVADAVIKAMTSVEGADVNPENLVVRFAEAVDGFPLPKGHSHNEALRAPQKSGAEAFLAEKNK</sequence>
<evidence type="ECO:0000256" key="1">
    <source>
        <dbReference type="SAM" id="MobiDB-lite"/>
    </source>
</evidence>
<protein>
    <submittedName>
        <fullName evidence="2">Uncharacterized protein</fullName>
    </submittedName>
</protein>
<proteinExistence type="predicted"/>
<feature type="region of interest" description="Disordered" evidence="1">
    <location>
        <begin position="76"/>
        <end position="99"/>
    </location>
</feature>
<dbReference type="AlphaFoldDB" id="A0A7S1E2C9"/>
<accession>A0A7S1E2C9</accession>